<evidence type="ECO:0000256" key="8">
    <source>
        <dbReference type="RuleBase" id="RU280816"/>
    </source>
</evidence>
<dbReference type="Proteomes" id="UP000036987">
    <property type="component" value="Unassembled WGS sequence"/>
</dbReference>
<dbReference type="GO" id="GO:0016020">
    <property type="term" value="C:membrane"/>
    <property type="evidence" value="ECO:0007669"/>
    <property type="project" value="UniProtKB-SubCell"/>
</dbReference>
<protein>
    <recommendedName>
        <fullName evidence="8">MLO-like protein</fullName>
    </recommendedName>
</protein>
<evidence type="ECO:0000313" key="11">
    <source>
        <dbReference type="Proteomes" id="UP000036987"/>
    </source>
</evidence>
<keyword evidence="8" id="KW-0112">Calmodulin-binding</keyword>
<comment type="caution">
    <text evidence="10">The sequence shown here is derived from an EMBL/GenBank/DDBJ whole genome shotgun (WGS) entry which is preliminary data.</text>
</comment>
<dbReference type="PANTHER" id="PTHR31942:SF54">
    <property type="entry name" value="MLO-LIKE PROTEIN 13"/>
    <property type="match status" value="1"/>
</dbReference>
<dbReference type="OrthoDB" id="1388414at2759"/>
<dbReference type="AlphaFoldDB" id="A0A0K9Q6E6"/>
<comment type="function">
    <text evidence="8">May be involved in modulation of pathogen defense and leaf cell death.</text>
</comment>
<keyword evidence="4 8" id="KW-0611">Plant defense</keyword>
<dbReference type="InterPro" id="IPR004326">
    <property type="entry name" value="Mlo"/>
</dbReference>
<organism evidence="10 11">
    <name type="scientific">Zostera marina</name>
    <name type="common">Eelgrass</name>
    <dbReference type="NCBI Taxonomy" id="29655"/>
    <lineage>
        <taxon>Eukaryota</taxon>
        <taxon>Viridiplantae</taxon>
        <taxon>Streptophyta</taxon>
        <taxon>Embryophyta</taxon>
        <taxon>Tracheophyta</taxon>
        <taxon>Spermatophyta</taxon>
        <taxon>Magnoliopsida</taxon>
        <taxon>Liliopsida</taxon>
        <taxon>Zosteraceae</taxon>
        <taxon>Zostera</taxon>
    </lineage>
</organism>
<feature type="transmembrane region" description="Helical" evidence="9">
    <location>
        <begin position="391"/>
        <end position="412"/>
    </location>
</feature>
<evidence type="ECO:0000313" key="10">
    <source>
        <dbReference type="EMBL" id="KMZ76487.1"/>
    </source>
</evidence>
<gene>
    <name evidence="8" type="primary">MLO</name>
    <name evidence="10" type="ORF">ZOSMA_101G00710</name>
</gene>
<feature type="transmembrane region" description="Helical" evidence="9">
    <location>
        <begin position="62"/>
        <end position="88"/>
    </location>
</feature>
<feature type="transmembrane region" description="Helical" evidence="9">
    <location>
        <begin position="292"/>
        <end position="310"/>
    </location>
</feature>
<evidence type="ECO:0000256" key="4">
    <source>
        <dbReference type="ARBA" id="ARBA00022821"/>
    </source>
</evidence>
<evidence type="ECO:0000256" key="7">
    <source>
        <dbReference type="ARBA" id="ARBA00023265"/>
    </source>
</evidence>
<accession>A0A0K9Q6E6</accession>
<evidence type="ECO:0000256" key="1">
    <source>
        <dbReference type="ARBA" id="ARBA00004141"/>
    </source>
</evidence>
<dbReference type="EMBL" id="LFYR01000025">
    <property type="protein sequence ID" value="KMZ76487.1"/>
    <property type="molecule type" value="Genomic_DNA"/>
</dbReference>
<evidence type="ECO:0000256" key="3">
    <source>
        <dbReference type="ARBA" id="ARBA00022692"/>
    </source>
</evidence>
<proteinExistence type="inferred from homology"/>
<feature type="transmembrane region" description="Helical" evidence="9">
    <location>
        <begin position="348"/>
        <end position="371"/>
    </location>
</feature>
<dbReference type="Pfam" id="PF03094">
    <property type="entry name" value="Mlo"/>
    <property type="match status" value="1"/>
</dbReference>
<keyword evidence="6 8" id="KW-0472">Membrane</keyword>
<dbReference type="STRING" id="29655.A0A0K9Q6E6"/>
<dbReference type="PANTHER" id="PTHR31942">
    <property type="entry name" value="MLO-LIKE PROTEIN 1"/>
    <property type="match status" value="1"/>
</dbReference>
<dbReference type="GO" id="GO:0006952">
    <property type="term" value="P:defense response"/>
    <property type="evidence" value="ECO:0007669"/>
    <property type="project" value="UniProtKB-KW"/>
</dbReference>
<comment type="subcellular location">
    <subcellularLocation>
        <location evidence="1 8">Membrane</location>
        <topology evidence="1 8">Multi-pass membrane protein</topology>
    </subcellularLocation>
</comment>
<keyword evidence="7 8" id="KW-0568">Pathogenesis-related protein</keyword>
<feature type="transmembrane region" description="Helical" evidence="9">
    <location>
        <begin position="267"/>
        <end position="286"/>
    </location>
</feature>
<keyword evidence="11" id="KW-1185">Reference proteome</keyword>
<evidence type="ECO:0000256" key="6">
    <source>
        <dbReference type="ARBA" id="ARBA00023136"/>
    </source>
</evidence>
<feature type="transmembrane region" description="Helical" evidence="9">
    <location>
        <begin position="16"/>
        <end position="36"/>
    </location>
</feature>
<evidence type="ECO:0000256" key="5">
    <source>
        <dbReference type="ARBA" id="ARBA00022989"/>
    </source>
</evidence>
<comment type="domain">
    <text evidence="8">The C-terminus contains a calmodulin-binding domain, which binds calmodulin in a calcium-dependent fashion.</text>
</comment>
<sequence>MGTEDSLSSLEYTPTWIVALVCSVIVAISLFMERFLHYFGKFLQRKNQNSLFQALQKLKEELMILGFISLLLTVSQHSISSICIPTTLASHMLPCKKPNSTPSGEHQGFILNKRRLLSTATGGHSEHCTSQGKIPLLSIEALHELHIFIFIIGVVHVVFCATTMALGGIKIQMWKQWENSITGATQTKDSSSSQQNPNLHHDHHRQFIKEHAAVSFAMAFFKQFHNSVTKSDYICLRHGFIMKHCNNIDFDFHKFMMRTLEGDFKKVVGISWHLWVFVVLFLLIDINGWHTYFYLSFLPLILLLIVGAKLEHVITQLAQDSSIDPEEQQSPVRIKPSDQHFWCHRPRIVLYLIHFILFQNSFEIAFFIWILTTYGSSSCIIESLGYLIPRLIIGVLVQVLCSYITLPLYAIVSQMGDEFMDSS</sequence>
<evidence type="ECO:0000256" key="2">
    <source>
        <dbReference type="ARBA" id="ARBA00006574"/>
    </source>
</evidence>
<reference evidence="11" key="1">
    <citation type="journal article" date="2016" name="Nature">
        <title>The genome of the seagrass Zostera marina reveals angiosperm adaptation to the sea.</title>
        <authorList>
            <person name="Olsen J.L."/>
            <person name="Rouze P."/>
            <person name="Verhelst B."/>
            <person name="Lin Y.-C."/>
            <person name="Bayer T."/>
            <person name="Collen J."/>
            <person name="Dattolo E."/>
            <person name="De Paoli E."/>
            <person name="Dittami S."/>
            <person name="Maumus F."/>
            <person name="Michel G."/>
            <person name="Kersting A."/>
            <person name="Lauritano C."/>
            <person name="Lohaus R."/>
            <person name="Toepel M."/>
            <person name="Tonon T."/>
            <person name="Vanneste K."/>
            <person name="Amirebrahimi M."/>
            <person name="Brakel J."/>
            <person name="Bostroem C."/>
            <person name="Chovatia M."/>
            <person name="Grimwood J."/>
            <person name="Jenkins J.W."/>
            <person name="Jueterbock A."/>
            <person name="Mraz A."/>
            <person name="Stam W.T."/>
            <person name="Tice H."/>
            <person name="Bornberg-Bauer E."/>
            <person name="Green P.J."/>
            <person name="Pearson G.A."/>
            <person name="Procaccini G."/>
            <person name="Duarte C.M."/>
            <person name="Schmutz J."/>
            <person name="Reusch T.B.H."/>
            <person name="Van de Peer Y."/>
        </authorList>
    </citation>
    <scope>NUCLEOTIDE SEQUENCE [LARGE SCALE GENOMIC DNA]</scope>
    <source>
        <strain evidence="11">cv. Finnish</strain>
    </source>
</reference>
<evidence type="ECO:0000256" key="9">
    <source>
        <dbReference type="SAM" id="Phobius"/>
    </source>
</evidence>
<feature type="transmembrane region" description="Helical" evidence="9">
    <location>
        <begin position="145"/>
        <end position="166"/>
    </location>
</feature>
<name>A0A0K9Q6E6_ZOSMR</name>
<dbReference type="GO" id="GO:0005516">
    <property type="term" value="F:calmodulin binding"/>
    <property type="evidence" value="ECO:0007669"/>
    <property type="project" value="UniProtKB-KW"/>
</dbReference>
<comment type="similarity">
    <text evidence="2 8">Belongs to the MLO family.</text>
</comment>
<dbReference type="OMA" id="ANYMLPC"/>
<keyword evidence="3 8" id="KW-0812">Transmembrane</keyword>
<keyword evidence="5 8" id="KW-1133">Transmembrane helix</keyword>